<organism evidence="1 2">
    <name type="scientific">Meloidogyne enterolobii</name>
    <name type="common">Root-knot nematode worm</name>
    <name type="synonym">Meloidogyne mayaguensis</name>
    <dbReference type="NCBI Taxonomy" id="390850"/>
    <lineage>
        <taxon>Eukaryota</taxon>
        <taxon>Metazoa</taxon>
        <taxon>Ecdysozoa</taxon>
        <taxon>Nematoda</taxon>
        <taxon>Chromadorea</taxon>
        <taxon>Rhabditida</taxon>
        <taxon>Tylenchina</taxon>
        <taxon>Tylenchomorpha</taxon>
        <taxon>Tylenchoidea</taxon>
        <taxon>Meloidogynidae</taxon>
        <taxon>Meloidogyninae</taxon>
        <taxon>Meloidogyne</taxon>
    </lineage>
</organism>
<comment type="caution">
    <text evidence="1">The sequence shown here is derived from an EMBL/GenBank/DDBJ whole genome shotgun (WGS) entry which is preliminary data.</text>
</comment>
<keyword evidence="2" id="KW-1185">Reference proteome</keyword>
<evidence type="ECO:0000313" key="2">
    <source>
        <dbReference type="Proteomes" id="UP001497535"/>
    </source>
</evidence>
<gene>
    <name evidence="1" type="ORF">MENTE1834_LOCUS48058</name>
</gene>
<reference evidence="1" key="1">
    <citation type="submission" date="2023-11" db="EMBL/GenBank/DDBJ databases">
        <authorList>
            <person name="Poullet M."/>
        </authorList>
    </citation>
    <scope>NUCLEOTIDE SEQUENCE</scope>
    <source>
        <strain evidence="1">E1834</strain>
    </source>
</reference>
<dbReference type="Proteomes" id="UP001497535">
    <property type="component" value="Unassembled WGS sequence"/>
</dbReference>
<protein>
    <submittedName>
        <fullName evidence="1">Uncharacterized protein</fullName>
    </submittedName>
</protein>
<name>A0ACB1B710_MELEN</name>
<evidence type="ECO:0000313" key="1">
    <source>
        <dbReference type="EMBL" id="CAK5125477.1"/>
    </source>
</evidence>
<sequence>MVDSLFDVRNNYYLGAYQQCINEAQIVNCKTDEERLKKDYFLYRAYIALKKSSIPLSEINSNSGPELVALRRLAEYFNNGEKRSEIIRQVTSELEQVDSEGNEYVNLINATIFLQEDDAENALRFISRISDQTSLECLSMKIQCLLKLWRIDLALAELKKMQEVDEDATIVQLATAWVYMAMGKDKIKDAFYIFQEMVDKYGATPTLLVSQSSCLIQQQKYEDAEKLLMDAQQRDPNNPEALIGLFVIAHFLGKPIEVSNRYMNQLKQDHPTHIWTKDFIAKEQEFDRLIFKGFRRLNKNFILMEEIVNKVVDKVCEEDADNEGKKIGEEGNKKPGEEEERFVEGGGEGRFEEVNGRQKEEEEKEEDGEEGEIFEEEEEEKKEDEEKLDEEEKVGEVKDGQKEEEEHNEEEEQNEEREDEEEECEEIEIKREDNVEDEKFVEEEKEEEDVENNLEIEEEEEETTDNVKEDDYSSRKSSSGERQSFKIMEFIDFDEIKKEHQDVEEIEEQKASTNLLTQTVPQATTNTLTQSNGGGTFNSSISQQRPKRNRARRLYTPSPPPRFGGESKRKRESDDSLASTSLQTSSNPKKISWAKEQPRQVHSANKPQQQQQPDNFTPHPPLPSQSSSSQQQNMDSTVPNSSSSLSSSSHFSSHPPPIVKFGHSIPQPMSKPPSTFGYSNQQSQMQTVQQAQHVVVLLRQNEKLAKEVASLKRLNQEQQQQIQSLISANRELIWAFNESRREHEELMKQLKTLMASNSNKNINNNSNGNVGQQQMGNTNFNVASNQNMQQQKQQPPVVPKMEVVVPRRILSKTITNTNKSSSDLQRSEKKLQQSNEISSYQPTVFALSKPKKSKVVDNKTTLRTSAKSQQKPPQKQQQQQKPKLLSNIPSSEQKSLVNLPSVEVKKEREDVGEIINRILPQNVEQKKRTKEEEIESIKEELNILKSNPDSSKFLGQRRPAFFTPKEFGDWHSVVSGDLRKQLVLKIFQALCPEVTQKCIDDYNKAYPSRVDYIKKSVNFSFETENDLFVNSKSKELYIGLIAEKIFTLREAISRFSTNTTTSGGGGGSSDTSNDERRNSSGNNNGNAKRKLADVLKRTTRSIGSNE</sequence>
<accession>A0ACB1B710</accession>
<proteinExistence type="predicted"/>
<dbReference type="EMBL" id="CAVMJV010000212">
    <property type="protein sequence ID" value="CAK5125477.1"/>
    <property type="molecule type" value="Genomic_DNA"/>
</dbReference>